<comment type="caution">
    <text evidence="3">The sequence shown here is derived from an EMBL/GenBank/DDBJ whole genome shotgun (WGS) entry which is preliminary data.</text>
</comment>
<dbReference type="CDD" id="cd06530">
    <property type="entry name" value="S26_SPase_I"/>
    <property type="match status" value="1"/>
</dbReference>
<feature type="transmembrane region" description="Helical" evidence="2">
    <location>
        <begin position="6"/>
        <end position="27"/>
    </location>
</feature>
<sequence length="181" mass="20450">MRKRILWILNSLFWVLLLLIVASAAWFRFDDKTDKSIFGYRFYTVKTNSMKTDKSIKKRFEGETFEKGDLLIVKIITPSKVEVDDVVTFVPSGIEDGSIYLTHRVVSMNKEKKTLVTRGDANNMDDPEISAQQIIGIVNFAIPFIGTLLAIIQGSPYLSIGIAIAVILLFSLISKYFFSKA</sequence>
<dbReference type="InterPro" id="IPR001733">
    <property type="entry name" value="Peptidase_S26B"/>
</dbReference>
<keyword evidence="2" id="KW-0812">Transmembrane</keyword>
<keyword evidence="4" id="KW-1185">Reference proteome</keyword>
<gene>
    <name evidence="3" type="ORF">JZO85_19690</name>
</gene>
<feature type="transmembrane region" description="Helical" evidence="2">
    <location>
        <begin position="134"/>
        <end position="152"/>
    </location>
</feature>
<organism evidence="3 4">
    <name type="scientific">Candidatus Enterococcus murrayae</name>
    <dbReference type="NCBI Taxonomy" id="2815321"/>
    <lineage>
        <taxon>Bacteria</taxon>
        <taxon>Bacillati</taxon>
        <taxon>Bacillota</taxon>
        <taxon>Bacilli</taxon>
        <taxon>Lactobacillales</taxon>
        <taxon>Enterococcaceae</taxon>
        <taxon>Enterococcus</taxon>
    </lineage>
</organism>
<proteinExistence type="predicted"/>
<feature type="transmembrane region" description="Helical" evidence="2">
    <location>
        <begin position="158"/>
        <end position="178"/>
    </location>
</feature>
<accession>A0ABS3HNA9</accession>
<dbReference type="RefSeq" id="WP_207110223.1">
    <property type="nucleotide sequence ID" value="NZ_JAFLVR010000063.1"/>
</dbReference>
<keyword evidence="2" id="KW-1133">Transmembrane helix</keyword>
<protein>
    <recommendedName>
        <fullName evidence="1">Signal peptidase I</fullName>
        <ecNumber evidence="1">3.4.21.89</ecNumber>
    </recommendedName>
</protein>
<dbReference type="Proteomes" id="UP000664495">
    <property type="component" value="Unassembled WGS sequence"/>
</dbReference>
<evidence type="ECO:0000313" key="4">
    <source>
        <dbReference type="Proteomes" id="UP000664495"/>
    </source>
</evidence>
<dbReference type="NCBIfam" id="TIGR02228">
    <property type="entry name" value="sigpep_I_arch"/>
    <property type="match status" value="1"/>
</dbReference>
<dbReference type="EC" id="3.4.21.89" evidence="1"/>
<dbReference type="PANTHER" id="PTHR10806">
    <property type="entry name" value="SIGNAL PEPTIDASE COMPLEX CATALYTIC SUBUNIT SEC11"/>
    <property type="match status" value="1"/>
</dbReference>
<dbReference type="PANTHER" id="PTHR10806:SF6">
    <property type="entry name" value="SIGNAL PEPTIDASE COMPLEX CATALYTIC SUBUNIT SEC11"/>
    <property type="match status" value="1"/>
</dbReference>
<dbReference type="GO" id="GO:0009003">
    <property type="term" value="F:signal peptidase activity"/>
    <property type="evidence" value="ECO:0007669"/>
    <property type="project" value="UniProtKB-EC"/>
</dbReference>
<dbReference type="InterPro" id="IPR019533">
    <property type="entry name" value="Peptidase_S26"/>
</dbReference>
<dbReference type="EMBL" id="JAFLVR010000063">
    <property type="protein sequence ID" value="MBO0454487.1"/>
    <property type="molecule type" value="Genomic_DNA"/>
</dbReference>
<reference evidence="3 4" key="1">
    <citation type="submission" date="2021-03" db="EMBL/GenBank/DDBJ databases">
        <title>Enterococcal diversity collection.</title>
        <authorList>
            <person name="Gilmore M.S."/>
            <person name="Schwartzman J."/>
            <person name="Van Tyne D."/>
            <person name="Martin M."/>
            <person name="Earl A.M."/>
            <person name="Manson A.L."/>
            <person name="Straub T."/>
            <person name="Salamzade R."/>
            <person name="Saavedra J."/>
            <person name="Lebreton F."/>
            <person name="Prichula J."/>
            <person name="Schaufler K."/>
            <person name="Gaca A."/>
            <person name="Sgardioli B."/>
            <person name="Wagenaar J."/>
            <person name="Strong T."/>
        </authorList>
    </citation>
    <scope>NUCLEOTIDE SEQUENCE [LARGE SCALE GENOMIC DNA]</scope>
    <source>
        <strain evidence="3 4">MJM16</strain>
    </source>
</reference>
<keyword evidence="2" id="KW-0472">Membrane</keyword>
<name>A0ABS3HNA9_9ENTE</name>
<keyword evidence="3" id="KW-0378">Hydrolase</keyword>
<evidence type="ECO:0000256" key="2">
    <source>
        <dbReference type="SAM" id="Phobius"/>
    </source>
</evidence>
<evidence type="ECO:0000256" key="1">
    <source>
        <dbReference type="NCBIfam" id="TIGR02228"/>
    </source>
</evidence>
<evidence type="ECO:0000313" key="3">
    <source>
        <dbReference type="EMBL" id="MBO0454487.1"/>
    </source>
</evidence>